<reference evidence="2 3" key="1">
    <citation type="journal article" date="2013" name="Nat. Genet.">
        <title>The high-quality draft genome of peach (Prunus persica) identifies unique patterns of genetic diversity, domestication and genome evolution.</title>
        <authorList>
            <consortium name="International Peach Genome Initiative"/>
            <person name="Verde I."/>
            <person name="Abbott A.G."/>
            <person name="Scalabrin S."/>
            <person name="Jung S."/>
            <person name="Shu S."/>
            <person name="Marroni F."/>
            <person name="Zhebentyayeva T."/>
            <person name="Dettori M.T."/>
            <person name="Grimwood J."/>
            <person name="Cattonaro F."/>
            <person name="Zuccolo A."/>
            <person name="Rossini L."/>
            <person name="Jenkins J."/>
            <person name="Vendramin E."/>
            <person name="Meisel L.A."/>
            <person name="Decroocq V."/>
            <person name="Sosinski B."/>
            <person name="Prochnik S."/>
            <person name="Mitros T."/>
            <person name="Policriti A."/>
            <person name="Cipriani G."/>
            <person name="Dondini L."/>
            <person name="Ficklin S."/>
            <person name="Goodstein D.M."/>
            <person name="Xuan P."/>
            <person name="Del Fabbro C."/>
            <person name="Aramini V."/>
            <person name="Copetti D."/>
            <person name="Gonzalez S."/>
            <person name="Horner D.S."/>
            <person name="Falchi R."/>
            <person name="Lucas S."/>
            <person name="Mica E."/>
            <person name="Maldonado J."/>
            <person name="Lazzari B."/>
            <person name="Bielenberg D."/>
            <person name="Pirona R."/>
            <person name="Miculan M."/>
            <person name="Barakat A."/>
            <person name="Testolin R."/>
            <person name="Stella A."/>
            <person name="Tartarini S."/>
            <person name="Tonutti P."/>
            <person name="Arus P."/>
            <person name="Orellana A."/>
            <person name="Wells C."/>
            <person name="Main D."/>
            <person name="Vizzotto G."/>
            <person name="Silva H."/>
            <person name="Salamini F."/>
            <person name="Schmutz J."/>
            <person name="Morgante M."/>
            <person name="Rokhsar D.S."/>
        </authorList>
    </citation>
    <scope>NUCLEOTIDE SEQUENCE [LARGE SCALE GENOMIC DNA]</scope>
    <source>
        <strain evidence="3">cv. Nemared</strain>
    </source>
</reference>
<feature type="transmembrane region" description="Helical" evidence="1">
    <location>
        <begin position="20"/>
        <end position="40"/>
    </location>
</feature>
<evidence type="ECO:0000313" key="2">
    <source>
        <dbReference type="EMBL" id="ONI26283.1"/>
    </source>
</evidence>
<keyword evidence="3" id="KW-1185">Reference proteome</keyword>
<keyword evidence="1" id="KW-0472">Membrane</keyword>
<dbReference type="AlphaFoldDB" id="A0A251QRA3"/>
<accession>A0A251QRA3</accession>
<proteinExistence type="predicted"/>
<feature type="transmembrane region" description="Helical" evidence="1">
    <location>
        <begin position="46"/>
        <end position="68"/>
    </location>
</feature>
<protein>
    <submittedName>
        <fullName evidence="2">Uncharacterized protein</fullName>
    </submittedName>
</protein>
<sequence length="86" mass="10202">MMVLMDEIMRMNSHLPLPHLVYKGQNEFFFVFGFCSPIIYLCSLILMPRLVHCVSGVLYVFCFVCSIYKEEMKKLDGRRKVRQEEC</sequence>
<organism evidence="2 3">
    <name type="scientific">Prunus persica</name>
    <name type="common">Peach</name>
    <name type="synonym">Amygdalus persica</name>
    <dbReference type="NCBI Taxonomy" id="3760"/>
    <lineage>
        <taxon>Eukaryota</taxon>
        <taxon>Viridiplantae</taxon>
        <taxon>Streptophyta</taxon>
        <taxon>Embryophyta</taxon>
        <taxon>Tracheophyta</taxon>
        <taxon>Spermatophyta</taxon>
        <taxon>Magnoliopsida</taxon>
        <taxon>eudicotyledons</taxon>
        <taxon>Gunneridae</taxon>
        <taxon>Pentapetalae</taxon>
        <taxon>rosids</taxon>
        <taxon>fabids</taxon>
        <taxon>Rosales</taxon>
        <taxon>Rosaceae</taxon>
        <taxon>Amygdaloideae</taxon>
        <taxon>Amygdaleae</taxon>
        <taxon>Prunus</taxon>
    </lineage>
</organism>
<dbReference type="EMBL" id="CM007651">
    <property type="protein sequence ID" value="ONI26283.1"/>
    <property type="molecule type" value="Genomic_DNA"/>
</dbReference>
<gene>
    <name evidence="2" type="ORF">PRUPE_1G015000</name>
</gene>
<dbReference type="Gramene" id="ONI26283">
    <property type="protein sequence ID" value="ONI26283"/>
    <property type="gene ID" value="PRUPE_1G015000"/>
</dbReference>
<dbReference type="Proteomes" id="UP000006882">
    <property type="component" value="Chromosome G1"/>
</dbReference>
<evidence type="ECO:0000256" key="1">
    <source>
        <dbReference type="SAM" id="Phobius"/>
    </source>
</evidence>
<keyword evidence="1" id="KW-1133">Transmembrane helix</keyword>
<keyword evidence="1" id="KW-0812">Transmembrane</keyword>
<name>A0A251QRA3_PRUPE</name>
<evidence type="ECO:0000313" key="3">
    <source>
        <dbReference type="Proteomes" id="UP000006882"/>
    </source>
</evidence>